<protein>
    <submittedName>
        <fullName evidence="7">Extracellular solute-binding protein</fullName>
    </submittedName>
</protein>
<evidence type="ECO:0000313" key="7">
    <source>
        <dbReference type="EMBL" id="MDI3403369.1"/>
    </source>
</evidence>
<comment type="caution">
    <text evidence="7">The sequence shown here is derived from an EMBL/GenBank/DDBJ whole genome shotgun (WGS) entry which is preliminary data.</text>
</comment>
<keyword evidence="1" id="KW-1003">Cell membrane</keyword>
<dbReference type="InterPro" id="IPR006311">
    <property type="entry name" value="TAT_signal"/>
</dbReference>
<evidence type="ECO:0000256" key="2">
    <source>
        <dbReference type="ARBA" id="ARBA00022729"/>
    </source>
</evidence>
<keyword evidence="3" id="KW-0472">Membrane</keyword>
<keyword evidence="5" id="KW-0449">Lipoprotein</keyword>
<dbReference type="PANTHER" id="PTHR43649">
    <property type="entry name" value="ARABINOSE-BINDING PROTEIN-RELATED"/>
    <property type="match status" value="1"/>
</dbReference>
<evidence type="ECO:0000256" key="5">
    <source>
        <dbReference type="ARBA" id="ARBA00023288"/>
    </source>
</evidence>
<evidence type="ECO:0000256" key="3">
    <source>
        <dbReference type="ARBA" id="ARBA00023136"/>
    </source>
</evidence>
<sequence>MAPLTRRRLLGLGAGGALATAVAGCASPGAVSVNKAPALPAAAPGETVTLTYWSWVKDLQKVLDIWNAKQPHIQVKATWIPSGNEGGYQKLHAALAAGGGPDIAQIEMMAVPEYLLQNGLVDLSRYGADKMAHNYDKALWRQVSFNGGVYGIPQDSGPMGFFHQPGLLDRVGGRPPRTWAEWAELAAEIRRLGSRHYLDSFAVSDGSVFTGLAAQAGAVWFRTAGDEWVVDMTDDKTLNVARFFDEAVDDDLVNVSSELFSPAWYAAAAEGRIVGATCGSWGDALVQEVSGGAGKWRVAPLPVWGKEGFGSAHHGGSTAAVLANSAHPAEALAFIEWLTSTPEGIDAEIEHLGIGWSPARHYIGAKRREPSEWFGGQRYNEEVFARAVTQTNPDWTWSPLTKLTSDALANGFRKKLTSGQSFVDSVAQAQSTVVRAFRDKGLRVREGKQ</sequence>
<dbReference type="PROSITE" id="PS51318">
    <property type="entry name" value="TAT"/>
    <property type="match status" value="1"/>
</dbReference>
<dbReference type="SUPFAM" id="SSF53850">
    <property type="entry name" value="Periplasmic binding protein-like II"/>
    <property type="match status" value="1"/>
</dbReference>
<dbReference type="RefSeq" id="WP_282541309.1">
    <property type="nucleotide sequence ID" value="NZ_JASCIQ010000004.1"/>
</dbReference>
<proteinExistence type="predicted"/>
<dbReference type="PANTHER" id="PTHR43649:SF33">
    <property type="entry name" value="POLYGALACTURONAN_RHAMNOGALACTURONAN-BINDING PROTEIN YTCQ"/>
    <property type="match status" value="1"/>
</dbReference>
<gene>
    <name evidence="7" type="ORF">QIS96_05960</name>
</gene>
<dbReference type="Proteomes" id="UP001223978">
    <property type="component" value="Unassembled WGS sequence"/>
</dbReference>
<keyword evidence="4" id="KW-0564">Palmitate</keyword>
<dbReference type="Gene3D" id="3.40.190.10">
    <property type="entry name" value="Periplasmic binding protein-like II"/>
    <property type="match status" value="3"/>
</dbReference>
<dbReference type="Pfam" id="PF01547">
    <property type="entry name" value="SBP_bac_1"/>
    <property type="match status" value="1"/>
</dbReference>
<evidence type="ECO:0000256" key="1">
    <source>
        <dbReference type="ARBA" id="ARBA00022475"/>
    </source>
</evidence>
<dbReference type="InterPro" id="IPR006059">
    <property type="entry name" value="SBP"/>
</dbReference>
<dbReference type="PROSITE" id="PS51257">
    <property type="entry name" value="PROKAR_LIPOPROTEIN"/>
    <property type="match status" value="1"/>
</dbReference>
<evidence type="ECO:0000313" key="8">
    <source>
        <dbReference type="Proteomes" id="UP001223978"/>
    </source>
</evidence>
<reference evidence="7 8" key="1">
    <citation type="submission" date="2023-05" db="EMBL/GenBank/DDBJ databases">
        <title>Draft genome sequence of Streptomyces sp. B-S-A6 isolated from a cave soil in Thailand.</title>
        <authorList>
            <person name="Chamroensaksri N."/>
            <person name="Muangham S."/>
        </authorList>
    </citation>
    <scope>NUCLEOTIDE SEQUENCE [LARGE SCALE GENOMIC DNA]</scope>
    <source>
        <strain evidence="7 8">B-S-A6</strain>
    </source>
</reference>
<feature type="signal peptide" evidence="6">
    <location>
        <begin position="1"/>
        <end position="19"/>
    </location>
</feature>
<evidence type="ECO:0000256" key="4">
    <source>
        <dbReference type="ARBA" id="ARBA00023139"/>
    </source>
</evidence>
<dbReference type="InterPro" id="IPR050490">
    <property type="entry name" value="Bact_solute-bd_prot1"/>
</dbReference>
<dbReference type="EMBL" id="JASCIQ010000004">
    <property type="protein sequence ID" value="MDI3403369.1"/>
    <property type="molecule type" value="Genomic_DNA"/>
</dbReference>
<organism evidence="7 8">
    <name type="scientific">Streptomyces cavernicola</name>
    <dbReference type="NCBI Taxonomy" id="3043613"/>
    <lineage>
        <taxon>Bacteria</taxon>
        <taxon>Bacillati</taxon>
        <taxon>Actinomycetota</taxon>
        <taxon>Actinomycetes</taxon>
        <taxon>Kitasatosporales</taxon>
        <taxon>Streptomycetaceae</taxon>
        <taxon>Streptomyces</taxon>
    </lineage>
</organism>
<name>A0ABT6S5J3_9ACTN</name>
<feature type="chain" id="PRO_5045250767" evidence="6">
    <location>
        <begin position="20"/>
        <end position="449"/>
    </location>
</feature>
<keyword evidence="8" id="KW-1185">Reference proteome</keyword>
<evidence type="ECO:0000256" key="6">
    <source>
        <dbReference type="SAM" id="SignalP"/>
    </source>
</evidence>
<accession>A0ABT6S5J3</accession>
<keyword evidence="2 6" id="KW-0732">Signal</keyword>